<dbReference type="InterPro" id="IPR045428">
    <property type="entry name" value="EACC1"/>
</dbReference>
<evidence type="ECO:0000313" key="1">
    <source>
        <dbReference type="EMBL" id="MBO8186364.1"/>
    </source>
</evidence>
<dbReference type="Pfam" id="PF19953">
    <property type="entry name" value="EACC1"/>
    <property type="match status" value="1"/>
</dbReference>
<keyword evidence="2" id="KW-1185">Reference proteome</keyword>
<organism evidence="1 2">
    <name type="scientific">Streptomyces spirodelae</name>
    <dbReference type="NCBI Taxonomy" id="2812904"/>
    <lineage>
        <taxon>Bacteria</taxon>
        <taxon>Bacillati</taxon>
        <taxon>Actinomycetota</taxon>
        <taxon>Actinomycetes</taxon>
        <taxon>Kitasatosporales</taxon>
        <taxon>Streptomycetaceae</taxon>
        <taxon>Streptomyces</taxon>
    </lineage>
</organism>
<dbReference type="EMBL" id="JAFFZN010000010">
    <property type="protein sequence ID" value="MBO8186364.1"/>
    <property type="molecule type" value="Genomic_DNA"/>
</dbReference>
<sequence length="133" mass="14159">MGTPMSEPISAQHSDTAPDAAEVSFVCAVTVSEPASVGPLFRRLSTIPDATVNRRRSGPEDGKLGVAETLHLLVPSAAVLTVVIRTLPAFIRSRRSSVSVTITRGDRSVTFDGKNLPNPEHAIEITDRLLGDD</sequence>
<accession>A0ABS3WTB9</accession>
<gene>
    <name evidence="1" type="ORF">JW592_12940</name>
</gene>
<reference evidence="1 2" key="1">
    <citation type="submission" date="2021-02" db="EMBL/GenBank/DDBJ databases">
        <title>Streptomyces spirodelae sp. nov., isolated from duckweed.</title>
        <authorList>
            <person name="Saimee Y."/>
            <person name="Duangmal K."/>
        </authorList>
    </citation>
    <scope>NUCLEOTIDE SEQUENCE [LARGE SCALE GENOMIC DNA]</scope>
    <source>
        <strain evidence="1 2">DW4-2</strain>
    </source>
</reference>
<name>A0ABS3WTB9_9ACTN</name>
<proteinExistence type="predicted"/>
<evidence type="ECO:0008006" key="3">
    <source>
        <dbReference type="Google" id="ProtNLM"/>
    </source>
</evidence>
<protein>
    <recommendedName>
        <fullName evidence="3">Transposase</fullName>
    </recommendedName>
</protein>
<comment type="caution">
    <text evidence="1">The sequence shown here is derived from an EMBL/GenBank/DDBJ whole genome shotgun (WGS) entry which is preliminary data.</text>
</comment>
<dbReference type="Proteomes" id="UP001518976">
    <property type="component" value="Unassembled WGS sequence"/>
</dbReference>
<evidence type="ECO:0000313" key="2">
    <source>
        <dbReference type="Proteomes" id="UP001518976"/>
    </source>
</evidence>